<keyword evidence="2 7" id="KW-0812">Transmembrane</keyword>
<dbReference type="EMBL" id="BDIP01000401">
    <property type="protein sequence ID" value="GIQ81462.1"/>
    <property type="molecule type" value="Genomic_DNA"/>
</dbReference>
<feature type="transmembrane region" description="Helical" evidence="7">
    <location>
        <begin position="210"/>
        <end position="230"/>
    </location>
</feature>
<evidence type="ECO:0000256" key="3">
    <source>
        <dbReference type="ARBA" id="ARBA00022989"/>
    </source>
</evidence>
<feature type="transmembrane region" description="Helical" evidence="7">
    <location>
        <begin position="156"/>
        <end position="173"/>
    </location>
</feature>
<keyword evidence="4 7" id="KW-0472">Membrane</keyword>
<name>A0A9K3GG45_9EUKA</name>
<proteinExistence type="predicted"/>
<feature type="binding site" evidence="5">
    <location>
        <position position="208"/>
    </location>
    <ligand>
        <name>Zn(2+)</name>
        <dbReference type="ChEBI" id="CHEBI:29105"/>
    </ligand>
</feature>
<protein>
    <submittedName>
        <fullName evidence="8">Hly-III related protein</fullName>
    </submittedName>
</protein>
<feature type="binding site" evidence="5">
    <location>
        <position position="103"/>
    </location>
    <ligand>
        <name>Zn(2+)</name>
        <dbReference type="ChEBI" id="CHEBI:29105"/>
    </ligand>
</feature>
<evidence type="ECO:0000313" key="8">
    <source>
        <dbReference type="EMBL" id="GIQ81462.1"/>
    </source>
</evidence>
<keyword evidence="5" id="KW-0479">Metal-binding</keyword>
<feature type="transmembrane region" description="Helical" evidence="7">
    <location>
        <begin position="49"/>
        <end position="74"/>
    </location>
</feature>
<comment type="subcellular location">
    <subcellularLocation>
        <location evidence="1">Membrane</location>
        <topology evidence="1">Multi-pass membrane protein</topology>
    </subcellularLocation>
</comment>
<evidence type="ECO:0000256" key="4">
    <source>
        <dbReference type="ARBA" id="ARBA00023136"/>
    </source>
</evidence>
<evidence type="ECO:0000256" key="7">
    <source>
        <dbReference type="SAM" id="Phobius"/>
    </source>
</evidence>
<keyword evidence="9" id="KW-1185">Reference proteome</keyword>
<dbReference type="AlphaFoldDB" id="A0A9K3GG45"/>
<feature type="region of interest" description="Disordered" evidence="6">
    <location>
        <begin position="23"/>
        <end position="44"/>
    </location>
</feature>
<evidence type="ECO:0000256" key="5">
    <source>
        <dbReference type="PIRSR" id="PIRSR604254-1"/>
    </source>
</evidence>
<dbReference type="GO" id="GO:0016020">
    <property type="term" value="C:membrane"/>
    <property type="evidence" value="ECO:0007669"/>
    <property type="project" value="UniProtKB-SubCell"/>
</dbReference>
<keyword evidence="3 7" id="KW-1133">Transmembrane helix</keyword>
<feature type="compositionally biased region" description="Basic and acidic residues" evidence="6">
    <location>
        <begin position="26"/>
        <end position="44"/>
    </location>
</feature>
<dbReference type="PANTHER" id="PTHR20855:SF3">
    <property type="entry name" value="LD03007P"/>
    <property type="match status" value="1"/>
</dbReference>
<feature type="transmembrane region" description="Helical" evidence="7">
    <location>
        <begin position="123"/>
        <end position="144"/>
    </location>
</feature>
<keyword evidence="5" id="KW-0862">Zinc</keyword>
<evidence type="ECO:0000256" key="2">
    <source>
        <dbReference type="ARBA" id="ARBA00022692"/>
    </source>
</evidence>
<gene>
    <name evidence="8" type="ORF">KIPB_002422</name>
</gene>
<dbReference type="PANTHER" id="PTHR20855">
    <property type="entry name" value="ADIPOR/PROGESTIN RECEPTOR-RELATED"/>
    <property type="match status" value="1"/>
</dbReference>
<feature type="binding site" evidence="5">
    <location>
        <position position="212"/>
    </location>
    <ligand>
        <name>Zn(2+)</name>
        <dbReference type="ChEBI" id="CHEBI:29105"/>
    </ligand>
</feature>
<organism evidence="8 9">
    <name type="scientific">Kipferlia bialata</name>
    <dbReference type="NCBI Taxonomy" id="797122"/>
    <lineage>
        <taxon>Eukaryota</taxon>
        <taxon>Metamonada</taxon>
        <taxon>Carpediemonas-like organisms</taxon>
        <taxon>Kipferlia</taxon>
    </lineage>
</organism>
<sequence length="231" mass="25132">MYSRVRSPVTSLEGVNVYHNGIAQRQQEKERERKEGNARRRIQSPRDELVNSVSHALMAVVSVPFSYSLVAQAISQGDSVAVTGTVVFAVSVFLLYLTSALYHGVPTRSATLKAKMRLLDNSAIYLLIAGTWLLAIAGVTYKIVGNLAYRSKVSGALYLCMGWIGIVGIKPLLDTVPLAGVFWVVGGGLCYSVGVIFIANDHRFLFCHLIWHMAVIGGTACHYMAISILIG</sequence>
<evidence type="ECO:0000256" key="6">
    <source>
        <dbReference type="SAM" id="MobiDB-lite"/>
    </source>
</evidence>
<dbReference type="InterPro" id="IPR004254">
    <property type="entry name" value="AdipoR/HlyIII-related"/>
</dbReference>
<dbReference type="Pfam" id="PF03006">
    <property type="entry name" value="HlyIII"/>
    <property type="match status" value="1"/>
</dbReference>
<feature type="transmembrane region" description="Helical" evidence="7">
    <location>
        <begin position="180"/>
        <end position="198"/>
    </location>
</feature>
<accession>A0A9K3GG45</accession>
<evidence type="ECO:0000313" key="9">
    <source>
        <dbReference type="Proteomes" id="UP000265618"/>
    </source>
</evidence>
<dbReference type="Proteomes" id="UP000265618">
    <property type="component" value="Unassembled WGS sequence"/>
</dbReference>
<evidence type="ECO:0000256" key="1">
    <source>
        <dbReference type="ARBA" id="ARBA00004141"/>
    </source>
</evidence>
<dbReference type="GO" id="GO:0046872">
    <property type="term" value="F:metal ion binding"/>
    <property type="evidence" value="ECO:0007669"/>
    <property type="project" value="UniProtKB-KW"/>
</dbReference>
<feature type="transmembrane region" description="Helical" evidence="7">
    <location>
        <begin position="80"/>
        <end position="102"/>
    </location>
</feature>
<dbReference type="OrthoDB" id="186812at2759"/>
<reference evidence="8 9" key="1">
    <citation type="journal article" date="2018" name="PLoS ONE">
        <title>The draft genome of Kipferlia bialata reveals reductive genome evolution in fornicate parasites.</title>
        <authorList>
            <person name="Tanifuji G."/>
            <person name="Takabayashi S."/>
            <person name="Kume K."/>
            <person name="Takagi M."/>
            <person name="Nakayama T."/>
            <person name="Kamikawa R."/>
            <person name="Inagaki Y."/>
            <person name="Hashimoto T."/>
        </authorList>
    </citation>
    <scope>NUCLEOTIDE SEQUENCE [LARGE SCALE GENOMIC DNA]</scope>
    <source>
        <strain evidence="8">NY0173</strain>
    </source>
</reference>
<comment type="caution">
    <text evidence="8">The sequence shown here is derived from an EMBL/GenBank/DDBJ whole genome shotgun (WGS) entry which is preliminary data.</text>
</comment>